<protein>
    <submittedName>
        <fullName evidence="1">Uncharacterized protein</fullName>
    </submittedName>
</protein>
<dbReference type="Proteomes" id="UP000680866">
    <property type="component" value="Chromosome"/>
</dbReference>
<dbReference type="AlphaFoldDB" id="A0A810MT07"/>
<dbReference type="EMBL" id="AP023359">
    <property type="protein sequence ID" value="BCJ64366.1"/>
    <property type="molecule type" value="Genomic_DNA"/>
</dbReference>
<gene>
    <name evidence="1" type="ORF">Prubr_13870</name>
</gene>
<keyword evidence="2" id="KW-1185">Reference proteome</keyword>
<organism evidence="1 2">
    <name type="scientific">Polymorphospora rubra</name>
    <dbReference type="NCBI Taxonomy" id="338584"/>
    <lineage>
        <taxon>Bacteria</taxon>
        <taxon>Bacillati</taxon>
        <taxon>Actinomycetota</taxon>
        <taxon>Actinomycetes</taxon>
        <taxon>Micromonosporales</taxon>
        <taxon>Micromonosporaceae</taxon>
        <taxon>Polymorphospora</taxon>
    </lineage>
</organism>
<name>A0A810MT07_9ACTN</name>
<evidence type="ECO:0000313" key="1">
    <source>
        <dbReference type="EMBL" id="BCJ64366.1"/>
    </source>
</evidence>
<dbReference type="RefSeq" id="WP_212822641.1">
    <property type="nucleotide sequence ID" value="NZ_AP023359.1"/>
</dbReference>
<evidence type="ECO:0000313" key="2">
    <source>
        <dbReference type="Proteomes" id="UP000680866"/>
    </source>
</evidence>
<dbReference type="KEGG" id="pry:Prubr_13870"/>
<accession>A0A810MT07</accession>
<reference evidence="1" key="1">
    <citation type="submission" date="2020-08" db="EMBL/GenBank/DDBJ databases">
        <title>Whole genome shotgun sequence of Polymorphospora rubra NBRC 101157.</title>
        <authorList>
            <person name="Komaki H."/>
            <person name="Tamura T."/>
        </authorList>
    </citation>
    <scope>NUCLEOTIDE SEQUENCE</scope>
    <source>
        <strain evidence="1">NBRC 101157</strain>
    </source>
</reference>
<proteinExistence type="predicted"/>
<sequence length="118" mass="13085">MGSYLRLTITDTLGTRVGGHHCFSPHARVTRTFWYRVPGEWVADGVLCPRRRDQLVDRLYEPGWRDAGPGGSAYVILDLQDKVLSAEEVSGRPWLGDRAGFFVCGPDGALREVVPADL</sequence>